<proteinExistence type="predicted"/>
<dbReference type="GO" id="GO:0004252">
    <property type="term" value="F:serine-type endopeptidase activity"/>
    <property type="evidence" value="ECO:0007669"/>
    <property type="project" value="InterPro"/>
</dbReference>
<dbReference type="PANTHER" id="PTHR24252">
    <property type="entry name" value="ACROSIN-RELATED"/>
    <property type="match status" value="1"/>
</dbReference>
<dbReference type="Proteomes" id="UP000663866">
    <property type="component" value="Unassembled WGS sequence"/>
</dbReference>
<gene>
    <name evidence="7" type="ORF">OVN521_LOCUS51252</name>
</gene>
<dbReference type="GO" id="GO:0005576">
    <property type="term" value="C:extracellular region"/>
    <property type="evidence" value="ECO:0007669"/>
    <property type="project" value="UniProtKB-SubCell"/>
</dbReference>
<dbReference type="InterPro" id="IPR009003">
    <property type="entry name" value="Peptidase_S1_PA"/>
</dbReference>
<name>A0A821N8D8_9BILA</name>
<dbReference type="FunFam" id="2.40.10.10:FF:000054">
    <property type="entry name" value="Complement C1r subcomponent"/>
    <property type="match status" value="1"/>
</dbReference>
<dbReference type="SUPFAM" id="SSF50494">
    <property type="entry name" value="Trypsin-like serine proteases"/>
    <property type="match status" value="1"/>
</dbReference>
<keyword evidence="8" id="KW-1185">Reference proteome</keyword>
<evidence type="ECO:0000259" key="6">
    <source>
        <dbReference type="PROSITE" id="PS50240"/>
    </source>
</evidence>
<sequence length="61" mass="6623">TCSLAYPWFNSATQICAGLLGGGRDTCQGDSGGPLVYKPRKSDQWIMFGITSYGYGCGRFY</sequence>
<keyword evidence="2" id="KW-0964">Secreted</keyword>
<evidence type="ECO:0000313" key="7">
    <source>
        <dbReference type="EMBL" id="CAF4783192.1"/>
    </source>
</evidence>
<protein>
    <recommendedName>
        <fullName evidence="6">Peptidase S1 domain-containing protein</fullName>
    </recommendedName>
</protein>
<organism evidence="7 8">
    <name type="scientific">Rotaria magnacalcarata</name>
    <dbReference type="NCBI Taxonomy" id="392030"/>
    <lineage>
        <taxon>Eukaryota</taxon>
        <taxon>Metazoa</taxon>
        <taxon>Spiralia</taxon>
        <taxon>Gnathifera</taxon>
        <taxon>Rotifera</taxon>
        <taxon>Eurotatoria</taxon>
        <taxon>Bdelloidea</taxon>
        <taxon>Philodinida</taxon>
        <taxon>Philodinidae</taxon>
        <taxon>Rotaria</taxon>
    </lineage>
</organism>
<evidence type="ECO:0000256" key="5">
    <source>
        <dbReference type="ARBA" id="ARBA00023180"/>
    </source>
</evidence>
<evidence type="ECO:0000313" key="8">
    <source>
        <dbReference type="Proteomes" id="UP000663866"/>
    </source>
</evidence>
<feature type="non-terminal residue" evidence="7">
    <location>
        <position position="61"/>
    </location>
</feature>
<dbReference type="InterPro" id="IPR033116">
    <property type="entry name" value="TRYPSIN_SER"/>
</dbReference>
<dbReference type="EMBL" id="CAJOBG010122239">
    <property type="protein sequence ID" value="CAF4783192.1"/>
    <property type="molecule type" value="Genomic_DNA"/>
</dbReference>
<evidence type="ECO:0000256" key="4">
    <source>
        <dbReference type="ARBA" id="ARBA00023157"/>
    </source>
</evidence>
<dbReference type="AlphaFoldDB" id="A0A821N8D8"/>
<dbReference type="InterPro" id="IPR001254">
    <property type="entry name" value="Trypsin_dom"/>
</dbReference>
<evidence type="ECO:0000256" key="2">
    <source>
        <dbReference type="ARBA" id="ARBA00022525"/>
    </source>
</evidence>
<dbReference type="Pfam" id="PF00089">
    <property type="entry name" value="Trypsin"/>
    <property type="match status" value="1"/>
</dbReference>
<keyword evidence="4" id="KW-1015">Disulfide bond</keyword>
<feature type="non-terminal residue" evidence="7">
    <location>
        <position position="1"/>
    </location>
</feature>
<keyword evidence="3" id="KW-0732">Signal</keyword>
<comment type="caution">
    <text evidence="7">The sequence shown here is derived from an EMBL/GenBank/DDBJ whole genome shotgun (WGS) entry which is preliminary data.</text>
</comment>
<dbReference type="PANTHER" id="PTHR24252:SF7">
    <property type="entry name" value="HYALIN"/>
    <property type="match status" value="1"/>
</dbReference>
<feature type="domain" description="Peptidase S1" evidence="6">
    <location>
        <begin position="1"/>
        <end position="61"/>
    </location>
</feature>
<dbReference type="GO" id="GO:0006508">
    <property type="term" value="P:proteolysis"/>
    <property type="evidence" value="ECO:0007669"/>
    <property type="project" value="InterPro"/>
</dbReference>
<dbReference type="Gene3D" id="2.40.10.10">
    <property type="entry name" value="Trypsin-like serine proteases"/>
    <property type="match status" value="1"/>
</dbReference>
<reference evidence="7" key="1">
    <citation type="submission" date="2021-02" db="EMBL/GenBank/DDBJ databases">
        <authorList>
            <person name="Nowell W R."/>
        </authorList>
    </citation>
    <scope>NUCLEOTIDE SEQUENCE</scope>
</reference>
<keyword evidence="5" id="KW-0325">Glycoprotein</keyword>
<evidence type="ECO:0000256" key="3">
    <source>
        <dbReference type="ARBA" id="ARBA00022729"/>
    </source>
</evidence>
<dbReference type="PROSITE" id="PS00135">
    <property type="entry name" value="TRYPSIN_SER"/>
    <property type="match status" value="1"/>
</dbReference>
<accession>A0A821N8D8</accession>
<evidence type="ECO:0000256" key="1">
    <source>
        <dbReference type="ARBA" id="ARBA00004613"/>
    </source>
</evidence>
<comment type="subcellular location">
    <subcellularLocation>
        <location evidence="1">Secreted</location>
    </subcellularLocation>
</comment>
<dbReference type="InterPro" id="IPR043504">
    <property type="entry name" value="Peptidase_S1_PA_chymotrypsin"/>
</dbReference>
<dbReference type="PROSITE" id="PS50240">
    <property type="entry name" value="TRYPSIN_DOM"/>
    <property type="match status" value="1"/>
</dbReference>